<evidence type="ECO:0000313" key="2">
    <source>
        <dbReference type="Proteomes" id="UP000799441"/>
    </source>
</evidence>
<accession>A0A9P4Q6A8</accession>
<dbReference type="AlphaFoldDB" id="A0A9P4Q6A8"/>
<gene>
    <name evidence="1" type="ORF">K431DRAFT_121186</name>
</gene>
<protein>
    <submittedName>
        <fullName evidence="1">Uncharacterized protein</fullName>
    </submittedName>
</protein>
<evidence type="ECO:0000313" key="1">
    <source>
        <dbReference type="EMBL" id="KAF2719141.1"/>
    </source>
</evidence>
<keyword evidence="2" id="KW-1185">Reference proteome</keyword>
<dbReference type="EMBL" id="MU003815">
    <property type="protein sequence ID" value="KAF2719141.1"/>
    <property type="molecule type" value="Genomic_DNA"/>
</dbReference>
<dbReference type="Proteomes" id="UP000799441">
    <property type="component" value="Unassembled WGS sequence"/>
</dbReference>
<organism evidence="1 2">
    <name type="scientific">Polychaeton citri CBS 116435</name>
    <dbReference type="NCBI Taxonomy" id="1314669"/>
    <lineage>
        <taxon>Eukaryota</taxon>
        <taxon>Fungi</taxon>
        <taxon>Dikarya</taxon>
        <taxon>Ascomycota</taxon>
        <taxon>Pezizomycotina</taxon>
        <taxon>Dothideomycetes</taxon>
        <taxon>Dothideomycetidae</taxon>
        <taxon>Capnodiales</taxon>
        <taxon>Capnodiaceae</taxon>
        <taxon>Polychaeton</taxon>
    </lineage>
</organism>
<comment type="caution">
    <text evidence="1">The sequence shown here is derived from an EMBL/GenBank/DDBJ whole genome shotgun (WGS) entry which is preliminary data.</text>
</comment>
<sequence length="171" mass="18832">MLRRHDSSWRDTLDSLLARTPPPKRSSSTDSSHSCQLCVSAFRRANDRPTDRLSRVSRGGSYVGAYCLGDHPPPLPSSVAFFFFPPAGPLATQVPQHCLITAAPAEASSRRQHRHLVAVHACPLQPNLRDCNGDACELSGANLPSTVFFSKVANFVFSSFHHLLHTHLFFL</sequence>
<name>A0A9P4Q6A8_9PEZI</name>
<reference evidence="1" key="1">
    <citation type="journal article" date="2020" name="Stud. Mycol.">
        <title>101 Dothideomycetes genomes: a test case for predicting lifestyles and emergence of pathogens.</title>
        <authorList>
            <person name="Haridas S."/>
            <person name="Albert R."/>
            <person name="Binder M."/>
            <person name="Bloem J."/>
            <person name="Labutti K."/>
            <person name="Salamov A."/>
            <person name="Andreopoulos B."/>
            <person name="Baker S."/>
            <person name="Barry K."/>
            <person name="Bills G."/>
            <person name="Bluhm B."/>
            <person name="Cannon C."/>
            <person name="Castanera R."/>
            <person name="Culley D."/>
            <person name="Daum C."/>
            <person name="Ezra D."/>
            <person name="Gonzalez J."/>
            <person name="Henrissat B."/>
            <person name="Kuo A."/>
            <person name="Liang C."/>
            <person name="Lipzen A."/>
            <person name="Lutzoni F."/>
            <person name="Magnuson J."/>
            <person name="Mondo S."/>
            <person name="Nolan M."/>
            <person name="Ohm R."/>
            <person name="Pangilinan J."/>
            <person name="Park H.-J."/>
            <person name="Ramirez L."/>
            <person name="Alfaro M."/>
            <person name="Sun H."/>
            <person name="Tritt A."/>
            <person name="Yoshinaga Y."/>
            <person name="Zwiers L.-H."/>
            <person name="Turgeon B."/>
            <person name="Goodwin S."/>
            <person name="Spatafora J."/>
            <person name="Crous P."/>
            <person name="Grigoriev I."/>
        </authorList>
    </citation>
    <scope>NUCLEOTIDE SEQUENCE</scope>
    <source>
        <strain evidence="1">CBS 116435</strain>
    </source>
</reference>
<proteinExistence type="predicted"/>